<sequence length="58" mass="6534">MLRKMEAKGRYEAAKRLRSTCSQIFPSLLPGPNAMSRPTFGARQSCPNRFIAPRSPRP</sequence>
<gene>
    <name evidence="2" type="ORF">NMP03_02800</name>
</gene>
<reference evidence="2" key="1">
    <citation type="submission" date="2022-07" db="EMBL/GenBank/DDBJ databases">
        <title>Sphingomonas sp. nov., a novel bacterium isolated from the north slope of the Mount Everest.</title>
        <authorList>
            <person name="Cui X."/>
            <person name="Liu Y."/>
        </authorList>
    </citation>
    <scope>NUCLEOTIDE SEQUENCE</scope>
    <source>
        <strain evidence="2">S5-59</strain>
    </source>
</reference>
<organism evidence="2 3">
    <name type="scientific">Sphingomonas qomolangmaensis</name>
    <dbReference type="NCBI Taxonomy" id="2918765"/>
    <lineage>
        <taxon>Bacteria</taxon>
        <taxon>Pseudomonadati</taxon>
        <taxon>Pseudomonadota</taxon>
        <taxon>Alphaproteobacteria</taxon>
        <taxon>Sphingomonadales</taxon>
        <taxon>Sphingomonadaceae</taxon>
        <taxon>Sphingomonas</taxon>
    </lineage>
</organism>
<dbReference type="RefSeq" id="WP_256507025.1">
    <property type="nucleotide sequence ID" value="NZ_CP101740.1"/>
</dbReference>
<feature type="region of interest" description="Disordered" evidence="1">
    <location>
        <begin position="35"/>
        <end position="58"/>
    </location>
</feature>
<keyword evidence="3" id="KW-1185">Reference proteome</keyword>
<protein>
    <submittedName>
        <fullName evidence="2">Uncharacterized protein</fullName>
    </submittedName>
</protein>
<proteinExistence type="predicted"/>
<evidence type="ECO:0000256" key="1">
    <source>
        <dbReference type="SAM" id="MobiDB-lite"/>
    </source>
</evidence>
<accession>A0ABY5LAL3</accession>
<evidence type="ECO:0000313" key="2">
    <source>
        <dbReference type="EMBL" id="UUL83181.1"/>
    </source>
</evidence>
<dbReference type="Proteomes" id="UP001058533">
    <property type="component" value="Chromosome"/>
</dbReference>
<name>A0ABY5LAL3_9SPHN</name>
<evidence type="ECO:0000313" key="3">
    <source>
        <dbReference type="Proteomes" id="UP001058533"/>
    </source>
</evidence>
<dbReference type="EMBL" id="CP101740">
    <property type="protein sequence ID" value="UUL83181.1"/>
    <property type="molecule type" value="Genomic_DNA"/>
</dbReference>